<keyword evidence="3" id="KW-0343">GTPase activation</keyword>
<dbReference type="Pfam" id="PF00168">
    <property type="entry name" value="C2"/>
    <property type="match status" value="1"/>
</dbReference>
<organism evidence="13 14">
    <name type="scientific">Lactuca sativa</name>
    <name type="common">Garden lettuce</name>
    <dbReference type="NCBI Taxonomy" id="4236"/>
    <lineage>
        <taxon>Eukaryota</taxon>
        <taxon>Viridiplantae</taxon>
        <taxon>Streptophyta</taxon>
        <taxon>Embryophyta</taxon>
        <taxon>Tracheophyta</taxon>
        <taxon>Spermatophyta</taxon>
        <taxon>Magnoliopsida</taxon>
        <taxon>eudicotyledons</taxon>
        <taxon>Gunneridae</taxon>
        <taxon>Pentapetalae</taxon>
        <taxon>asterids</taxon>
        <taxon>campanulids</taxon>
        <taxon>Asterales</taxon>
        <taxon>Asteraceae</taxon>
        <taxon>Cichorioideae</taxon>
        <taxon>Cichorieae</taxon>
        <taxon>Lactucinae</taxon>
        <taxon>Lactuca</taxon>
    </lineage>
</organism>
<evidence type="ECO:0000256" key="6">
    <source>
        <dbReference type="ARBA" id="ARBA00022723"/>
    </source>
</evidence>
<evidence type="ECO:0000256" key="10">
    <source>
        <dbReference type="ARBA" id="ARBA00023242"/>
    </source>
</evidence>
<dbReference type="PROSITE" id="PS50004">
    <property type="entry name" value="C2"/>
    <property type="match status" value="1"/>
</dbReference>
<evidence type="ECO:0000259" key="12">
    <source>
        <dbReference type="PROSITE" id="PS50004"/>
    </source>
</evidence>
<protein>
    <recommendedName>
        <fullName evidence="12">C2 domain-containing protein</fullName>
    </recommendedName>
</protein>
<comment type="subcellular location">
    <subcellularLocation>
        <location evidence="2">Cell membrane</location>
    </subcellularLocation>
    <subcellularLocation>
        <location evidence="1">Nucleus</location>
    </subcellularLocation>
</comment>
<evidence type="ECO:0000256" key="2">
    <source>
        <dbReference type="ARBA" id="ARBA00004236"/>
    </source>
</evidence>
<dbReference type="InterPro" id="IPR035892">
    <property type="entry name" value="C2_domain_sf"/>
</dbReference>
<dbReference type="EMBL" id="NBSK02000004">
    <property type="protein sequence ID" value="KAJ0213866.1"/>
    <property type="molecule type" value="Genomic_DNA"/>
</dbReference>
<evidence type="ECO:0000313" key="14">
    <source>
        <dbReference type="Proteomes" id="UP000235145"/>
    </source>
</evidence>
<keyword evidence="6" id="KW-0479">Metal-binding</keyword>
<dbReference type="InterPro" id="IPR000008">
    <property type="entry name" value="C2_dom"/>
</dbReference>
<feature type="domain" description="C2" evidence="12">
    <location>
        <begin position="1"/>
        <end position="102"/>
    </location>
</feature>
<dbReference type="SMART" id="SM00239">
    <property type="entry name" value="C2"/>
    <property type="match status" value="1"/>
</dbReference>
<dbReference type="SUPFAM" id="SSF49562">
    <property type="entry name" value="C2 domain (Calcium/lipid-binding domain, CaLB)"/>
    <property type="match status" value="1"/>
</dbReference>
<reference evidence="13 14" key="1">
    <citation type="journal article" date="2017" name="Nat. Commun.">
        <title>Genome assembly with in vitro proximity ligation data and whole-genome triplication in lettuce.</title>
        <authorList>
            <person name="Reyes-Chin-Wo S."/>
            <person name="Wang Z."/>
            <person name="Yang X."/>
            <person name="Kozik A."/>
            <person name="Arikit S."/>
            <person name="Song C."/>
            <person name="Xia L."/>
            <person name="Froenicke L."/>
            <person name="Lavelle D.O."/>
            <person name="Truco M.J."/>
            <person name="Xia R."/>
            <person name="Zhu S."/>
            <person name="Xu C."/>
            <person name="Xu H."/>
            <person name="Xu X."/>
            <person name="Cox K."/>
            <person name="Korf I."/>
            <person name="Meyers B.C."/>
            <person name="Michelmore R.W."/>
        </authorList>
    </citation>
    <scope>NUCLEOTIDE SEQUENCE [LARGE SCALE GENOMIC DNA]</scope>
    <source>
        <strain evidence="14">cv. Salinas</strain>
        <tissue evidence="13">Seedlings</tissue>
    </source>
</reference>
<evidence type="ECO:0000256" key="3">
    <source>
        <dbReference type="ARBA" id="ARBA00022468"/>
    </source>
</evidence>
<keyword evidence="5" id="KW-0938">Abscisic acid signaling pathway</keyword>
<dbReference type="AlphaFoldDB" id="A0A9R1W093"/>
<evidence type="ECO:0000256" key="8">
    <source>
        <dbReference type="ARBA" id="ARBA00023121"/>
    </source>
</evidence>
<proteinExistence type="inferred from homology"/>
<dbReference type="GO" id="GO:0005096">
    <property type="term" value="F:GTPase activator activity"/>
    <property type="evidence" value="ECO:0007669"/>
    <property type="project" value="UniProtKB-KW"/>
</dbReference>
<evidence type="ECO:0000256" key="5">
    <source>
        <dbReference type="ARBA" id="ARBA00022682"/>
    </source>
</evidence>
<dbReference type="CDD" id="cd04038">
    <property type="entry name" value="C2_ArfGAP"/>
    <property type="match status" value="1"/>
</dbReference>
<evidence type="ECO:0000313" key="13">
    <source>
        <dbReference type="EMBL" id="KAJ0213866.1"/>
    </source>
</evidence>
<sequence length="165" mass="18648">MEHLLGLLRIHVHKGVNLAVRDVCSSDPYVVIRMGKQKLKTRVVKNNINPVWDEALTLSVAEPLPVKLEVYDRDTFSLDDKMGDAVFDIQPFLEAIKMRLNNLPNGTIITTVKPTRTNCLSEESQIIWTDGKAVQKMVLRLQNVECGEIEIQLSWIDIPGSRGLK</sequence>
<gene>
    <name evidence="13" type="ORF">LSAT_V11C400217720</name>
</gene>
<evidence type="ECO:0000256" key="11">
    <source>
        <dbReference type="ARBA" id="ARBA00024037"/>
    </source>
</evidence>
<dbReference type="GO" id="GO:0009738">
    <property type="term" value="P:abscisic acid-activated signaling pathway"/>
    <property type="evidence" value="ECO:0007669"/>
    <property type="project" value="UniProtKB-KW"/>
</dbReference>
<dbReference type="OrthoDB" id="73919at2759"/>
<evidence type="ECO:0000256" key="7">
    <source>
        <dbReference type="ARBA" id="ARBA00022837"/>
    </source>
</evidence>
<dbReference type="GO" id="GO:0005886">
    <property type="term" value="C:plasma membrane"/>
    <property type="evidence" value="ECO:0007669"/>
    <property type="project" value="UniProtKB-SubCell"/>
</dbReference>
<keyword evidence="9" id="KW-0472">Membrane</keyword>
<dbReference type="Proteomes" id="UP000235145">
    <property type="component" value="Unassembled WGS sequence"/>
</dbReference>
<comment type="caution">
    <text evidence="13">The sequence shown here is derived from an EMBL/GenBank/DDBJ whole genome shotgun (WGS) entry which is preliminary data.</text>
</comment>
<dbReference type="Gramene" id="rna-gnl|WGS:NBSK|LSAT_4X157561_mrna">
    <property type="protein sequence ID" value="cds-PLY77444.1"/>
    <property type="gene ID" value="gene-LSAT_4X157561"/>
</dbReference>
<evidence type="ECO:0000256" key="9">
    <source>
        <dbReference type="ARBA" id="ARBA00023136"/>
    </source>
</evidence>
<keyword evidence="14" id="KW-1185">Reference proteome</keyword>
<keyword evidence="10" id="KW-0539">Nucleus</keyword>
<evidence type="ECO:0000256" key="4">
    <source>
        <dbReference type="ARBA" id="ARBA00022475"/>
    </source>
</evidence>
<dbReference type="InterPro" id="IPR044562">
    <property type="entry name" value="CAR1-11"/>
</dbReference>
<dbReference type="PANTHER" id="PTHR45933">
    <property type="entry name" value="PROTEIN C2-DOMAIN ABA-RELATED 4"/>
    <property type="match status" value="1"/>
</dbReference>
<dbReference type="Gene3D" id="2.60.40.150">
    <property type="entry name" value="C2 domain"/>
    <property type="match status" value="1"/>
</dbReference>
<keyword evidence="4" id="KW-1003">Cell membrane</keyword>
<accession>A0A9R1W093</accession>
<comment type="similarity">
    <text evidence="11">Belongs to the plant CAR protein family.</text>
</comment>
<dbReference type="GO" id="GO:0005634">
    <property type="term" value="C:nucleus"/>
    <property type="evidence" value="ECO:0007669"/>
    <property type="project" value="UniProtKB-SubCell"/>
</dbReference>
<name>A0A9R1W093_LACSA</name>
<dbReference type="GO" id="GO:0046872">
    <property type="term" value="F:metal ion binding"/>
    <property type="evidence" value="ECO:0007669"/>
    <property type="project" value="UniProtKB-KW"/>
</dbReference>
<evidence type="ECO:0000256" key="1">
    <source>
        <dbReference type="ARBA" id="ARBA00004123"/>
    </source>
</evidence>
<keyword evidence="8" id="KW-0446">Lipid-binding</keyword>
<dbReference type="GO" id="GO:0008289">
    <property type="term" value="F:lipid binding"/>
    <property type="evidence" value="ECO:0007669"/>
    <property type="project" value="UniProtKB-KW"/>
</dbReference>
<dbReference type="PANTHER" id="PTHR45933:SF44">
    <property type="entry name" value="C2 DOMAIN-CONTAINING PROTEIN"/>
    <property type="match status" value="1"/>
</dbReference>
<keyword evidence="7" id="KW-0106">Calcium</keyword>